<keyword evidence="3" id="KW-1185">Reference proteome</keyword>
<comment type="caution">
    <text evidence="2">The sequence shown here is derived from an EMBL/GenBank/DDBJ whole genome shotgun (WGS) entry which is preliminary data.</text>
</comment>
<dbReference type="Proteomes" id="UP000659223">
    <property type="component" value="Unassembled WGS sequence"/>
</dbReference>
<evidence type="ECO:0000313" key="2">
    <source>
        <dbReference type="EMBL" id="GGX63160.1"/>
    </source>
</evidence>
<dbReference type="Pfam" id="PF14594">
    <property type="entry name" value="Sipho_Gp37"/>
    <property type="match status" value="1"/>
</dbReference>
<accession>A0ABQ2Y4X0</accession>
<dbReference type="InterPro" id="IPR029432">
    <property type="entry name" value="Gp28/Gp37-like_dom"/>
</dbReference>
<feature type="domain" description="Gp28/Gp37-like" evidence="1">
    <location>
        <begin position="3"/>
        <end position="359"/>
    </location>
</feature>
<protein>
    <recommendedName>
        <fullName evidence="1">Gp28/Gp37-like domain-containing protein</fullName>
    </recommendedName>
</protein>
<organism evidence="2 3">
    <name type="scientific">Streptomyces hiroshimensis</name>
    <dbReference type="NCBI Taxonomy" id="66424"/>
    <lineage>
        <taxon>Bacteria</taxon>
        <taxon>Bacillati</taxon>
        <taxon>Actinomycetota</taxon>
        <taxon>Actinomycetes</taxon>
        <taxon>Kitasatosporales</taxon>
        <taxon>Streptomycetaceae</taxon>
        <taxon>Streptomyces</taxon>
    </lineage>
</organism>
<evidence type="ECO:0000259" key="1">
    <source>
        <dbReference type="Pfam" id="PF14594"/>
    </source>
</evidence>
<dbReference type="EMBL" id="BMUT01000001">
    <property type="protein sequence ID" value="GGX63160.1"/>
    <property type="molecule type" value="Genomic_DNA"/>
</dbReference>
<reference evidence="3" key="1">
    <citation type="journal article" date="2019" name="Int. J. Syst. Evol. Microbiol.">
        <title>The Global Catalogue of Microorganisms (GCM) 10K type strain sequencing project: providing services to taxonomists for standard genome sequencing and annotation.</title>
        <authorList>
            <consortium name="The Broad Institute Genomics Platform"/>
            <consortium name="The Broad Institute Genome Sequencing Center for Infectious Disease"/>
            <person name="Wu L."/>
            <person name="Ma J."/>
        </authorList>
    </citation>
    <scope>NUCLEOTIDE SEQUENCE [LARGE SCALE GENOMIC DNA]</scope>
    <source>
        <strain evidence="3">JCM 4586</strain>
    </source>
</reference>
<sequence>MDVIVRHLDVGTWSLTLPATHPQARLLTTGQGVIIWPETTAGGGTGEAAAEPLLSGPVTKIRHDWSSSTGTGGTLTFSGTCDNAPLGDRLAFPDPSRAPDNGNGRYSVDYWVRQGPAADIVRELVAANLGGRALPGRRVAGLDTTPPPGTPAATGPAATARLRFDTVLSAVQTLATGAGLSVRIVQPDPTTARLALAIAPVRDLSREVRLSPQFGNLSAYSYELTAPKATRAVVAAQGQGADRFFWQWTTPDAERDWHRTAETFVDQRDTPVPARLDASDPQYTALAEAAARALEQSGQQAELSLSPIDTPQMTYGRHYQVGDTVTVTTAGGVDLAYPVREVHVSDSAETTTVQATVGTANATKTPALYGQVRRLWQAVHQLNTRH</sequence>
<name>A0ABQ2Y4X0_9ACTN</name>
<proteinExistence type="predicted"/>
<gene>
    <name evidence="2" type="ORF">GCM10010324_04890</name>
</gene>
<evidence type="ECO:0000313" key="3">
    <source>
        <dbReference type="Proteomes" id="UP000659223"/>
    </source>
</evidence>